<dbReference type="PROSITE" id="PS00512">
    <property type="entry name" value="ALPHA_GALACTOSIDASE"/>
    <property type="match status" value="1"/>
</dbReference>
<dbReference type="PANTHER" id="PTHR11452:SF75">
    <property type="entry name" value="ALPHA-GALACTOSIDASE MEL1"/>
    <property type="match status" value="1"/>
</dbReference>
<evidence type="ECO:0000256" key="1">
    <source>
        <dbReference type="ARBA" id="ARBA00001255"/>
    </source>
</evidence>
<gene>
    <name evidence="12" type="ORF">PG993_009749</name>
</gene>
<reference evidence="12 13" key="1">
    <citation type="submission" date="2023-01" db="EMBL/GenBank/DDBJ databases">
        <title>Analysis of 21 Apiospora genomes using comparative genomics revels a genus with tremendous synthesis potential of carbohydrate active enzymes and secondary metabolites.</title>
        <authorList>
            <person name="Sorensen T."/>
        </authorList>
    </citation>
    <scope>NUCLEOTIDE SEQUENCE [LARGE SCALE GENOMIC DNA]</scope>
    <source>
        <strain evidence="12 13">CBS 33761</strain>
    </source>
</reference>
<proteinExistence type="inferred from homology"/>
<dbReference type="CDD" id="cd02981">
    <property type="entry name" value="PDI_b_family"/>
    <property type="match status" value="1"/>
</dbReference>
<dbReference type="Pfam" id="PF13848">
    <property type="entry name" value="Thioredoxin_6"/>
    <property type="match status" value="1"/>
</dbReference>
<dbReference type="CDD" id="cd14792">
    <property type="entry name" value="GH27"/>
    <property type="match status" value="1"/>
</dbReference>
<evidence type="ECO:0000256" key="3">
    <source>
        <dbReference type="ARBA" id="ARBA00009743"/>
    </source>
</evidence>
<name>A0ABR1SKA1_9PEZI</name>
<evidence type="ECO:0000256" key="2">
    <source>
        <dbReference type="ARBA" id="ARBA00003969"/>
    </source>
</evidence>
<feature type="chain" id="PRO_5046184407" description="Alpha-galactosidase" evidence="10">
    <location>
        <begin position="16"/>
        <end position="833"/>
    </location>
</feature>
<comment type="similarity">
    <text evidence="3 8">Belongs to the glycosyl hydrolase 27 family.</text>
</comment>
<dbReference type="PROSITE" id="PS51164">
    <property type="entry name" value="CBM1_2"/>
    <property type="match status" value="1"/>
</dbReference>
<dbReference type="InterPro" id="IPR036249">
    <property type="entry name" value="Thioredoxin-like_sf"/>
</dbReference>
<dbReference type="PRINTS" id="PR00740">
    <property type="entry name" value="GLHYDRLASE27"/>
</dbReference>
<dbReference type="InterPro" id="IPR000254">
    <property type="entry name" value="CBD"/>
</dbReference>
<dbReference type="InterPro" id="IPR000111">
    <property type="entry name" value="Glyco_hydro_27/36_CS"/>
</dbReference>
<evidence type="ECO:0000256" key="5">
    <source>
        <dbReference type="ARBA" id="ARBA00022729"/>
    </source>
</evidence>
<dbReference type="InterPro" id="IPR035971">
    <property type="entry name" value="CBD_sf"/>
</dbReference>
<evidence type="ECO:0000256" key="6">
    <source>
        <dbReference type="ARBA" id="ARBA00022801"/>
    </source>
</evidence>
<keyword evidence="8" id="KW-1015">Disulfide bond</keyword>
<dbReference type="EMBL" id="JAQQWK010000009">
    <property type="protein sequence ID" value="KAK8034754.1"/>
    <property type="molecule type" value="Genomic_DNA"/>
</dbReference>
<dbReference type="InterPro" id="IPR013780">
    <property type="entry name" value="Glyco_hydro_b"/>
</dbReference>
<feature type="domain" description="CBM1" evidence="11">
    <location>
        <begin position="428"/>
        <end position="479"/>
    </location>
</feature>
<evidence type="ECO:0000256" key="9">
    <source>
        <dbReference type="SAM" id="MobiDB-lite"/>
    </source>
</evidence>
<dbReference type="InterPro" id="IPR013785">
    <property type="entry name" value="Aldolase_TIM"/>
</dbReference>
<dbReference type="Gene3D" id="3.20.20.70">
    <property type="entry name" value="Aldolase class I"/>
    <property type="match status" value="1"/>
</dbReference>
<dbReference type="Pfam" id="PF00085">
    <property type="entry name" value="Thioredoxin"/>
    <property type="match status" value="1"/>
</dbReference>
<dbReference type="Pfam" id="PF00734">
    <property type="entry name" value="CBM_1"/>
    <property type="match status" value="1"/>
</dbReference>
<comment type="catalytic activity">
    <reaction evidence="1 8">
        <text>Hydrolysis of terminal, non-reducing alpha-D-galactose residues in alpha-D-galactosides, including galactose oligosaccharides, galactomannans and galactolipids.</text>
        <dbReference type="EC" id="3.2.1.22"/>
    </reaction>
</comment>
<comment type="function">
    <text evidence="2">Hydrolyzes a variety of simple alpha-D-galactoside as well as more complex molecules such as oligosaccharides and polysaccharides.</text>
</comment>
<dbReference type="InterPro" id="IPR041233">
    <property type="entry name" value="Melibiase_C"/>
</dbReference>
<evidence type="ECO:0000256" key="4">
    <source>
        <dbReference type="ARBA" id="ARBA00012755"/>
    </source>
</evidence>
<feature type="signal peptide" evidence="10">
    <location>
        <begin position="1"/>
        <end position="15"/>
    </location>
</feature>
<evidence type="ECO:0000256" key="7">
    <source>
        <dbReference type="ARBA" id="ARBA00023295"/>
    </source>
</evidence>
<dbReference type="SUPFAM" id="SSF52833">
    <property type="entry name" value="Thioredoxin-like"/>
    <property type="match status" value="3"/>
</dbReference>
<dbReference type="SUPFAM" id="SSF51445">
    <property type="entry name" value="(Trans)glycosidases"/>
    <property type="match status" value="1"/>
</dbReference>
<dbReference type="PANTHER" id="PTHR11452">
    <property type="entry name" value="ALPHA-GALACTOSIDASE/ALPHA-N-ACETYLGALACTOSAMINIDASE"/>
    <property type="match status" value="1"/>
</dbReference>
<dbReference type="Gene3D" id="3.40.30.10">
    <property type="entry name" value="Glutaredoxin"/>
    <property type="match status" value="3"/>
</dbReference>
<dbReference type="InterPro" id="IPR017853">
    <property type="entry name" value="GH"/>
</dbReference>
<dbReference type="Proteomes" id="UP001444661">
    <property type="component" value="Unassembled WGS sequence"/>
</dbReference>
<evidence type="ECO:0000313" key="12">
    <source>
        <dbReference type="EMBL" id="KAK8034754.1"/>
    </source>
</evidence>
<dbReference type="SUPFAM" id="SSF57180">
    <property type="entry name" value="Cellulose-binding domain"/>
    <property type="match status" value="1"/>
</dbReference>
<sequence length="833" mass="89710">MYSRLLLALPALALASPVAEVEKRLENGLGRTPALGWNSWNVGGCQYADANNALKTAKLFVSLGLKDAGYQYVNIDDCWSTMNRNSSGYLVPDPNKFPKGMKALADEIHGMGLKFGLYGCAGTKTCAGYPGSWGHEKEDARALASWSVDYWKHDACYTPCNGQSPQTCWDPNVNPRAWYETFRDALSDAGGDIFYSMCEWGRNSVWTWGGNVGNSWRMSGDIANNWNSVAGIAATAGGIAKYAAPGGFNDLDMMEIGNGVLNENEERAHMGIWALAKSPIIIGTDLSKIKTSSLNILKNKAILAINQDPLGKAAGYFTPSGAAGPVNGQLYPYWAGPLSDGVVVGVVAAGGASTLSFKFADVPGLAGGSGSYSWTELWTGATGTGTAVTTSLGAHDMRVYKVATKTGSSPGATSTAGSPTTTQAPAPAQQTQFGQCGGNGYNGPTACVSPYTCKVSNERTLLETIEAPEAPWGVEVECDQDTKDILVLMQDWEKSKALELEWTPAVAELTAISTLSVDCSQAADICQQHGVSSYPSLKLFQGGESKSTYLGPRQASAITSWISRIQRPLVSEVPSQNLETFKSGDETVFIAYLAADDQASRKAYEDIASQFREEFTFGVIVGDDAARQAEGVEYPGLKCHRHLDGDVVTFKGSFDADALKAFVIEASRSIISELTVQNQQRLVDRAWPMVYLFAATEPERAEFRRALQKIGRSYYESLTMTTVDPLDFPSLPARLGLASGENAPKYPCGAVHQLSNDRIYHYPRDYPVTPSALQKWGLDVWQGRVQPWSPDGADAAATKTQQGNEMPGRIRATPRVSIASFPGLNIRIGRDEL</sequence>
<evidence type="ECO:0000256" key="10">
    <source>
        <dbReference type="SAM" id="SignalP"/>
    </source>
</evidence>
<dbReference type="Pfam" id="PF16499">
    <property type="entry name" value="Melibiase_2"/>
    <property type="match status" value="1"/>
</dbReference>
<dbReference type="EC" id="3.2.1.22" evidence="4 8"/>
<dbReference type="Gene3D" id="2.60.40.1180">
    <property type="entry name" value="Golgi alpha-mannosidase II"/>
    <property type="match status" value="1"/>
</dbReference>
<comment type="caution">
    <text evidence="12">The sequence shown here is derived from an EMBL/GenBank/DDBJ whole genome shotgun (WGS) entry which is preliminary data.</text>
</comment>
<evidence type="ECO:0000256" key="8">
    <source>
        <dbReference type="RuleBase" id="RU361168"/>
    </source>
</evidence>
<dbReference type="CDD" id="cd02961">
    <property type="entry name" value="PDI_a_family"/>
    <property type="match status" value="1"/>
</dbReference>
<dbReference type="SMART" id="SM00236">
    <property type="entry name" value="fCBD"/>
    <property type="match status" value="1"/>
</dbReference>
<dbReference type="InterPro" id="IPR013766">
    <property type="entry name" value="Thioredoxin_domain"/>
</dbReference>
<organism evidence="12 13">
    <name type="scientific">Apiospora rasikravindrae</name>
    <dbReference type="NCBI Taxonomy" id="990691"/>
    <lineage>
        <taxon>Eukaryota</taxon>
        <taxon>Fungi</taxon>
        <taxon>Dikarya</taxon>
        <taxon>Ascomycota</taxon>
        <taxon>Pezizomycotina</taxon>
        <taxon>Sordariomycetes</taxon>
        <taxon>Xylariomycetidae</taxon>
        <taxon>Amphisphaeriales</taxon>
        <taxon>Apiosporaceae</taxon>
        <taxon>Apiospora</taxon>
    </lineage>
</organism>
<dbReference type="CDD" id="cd02982">
    <property type="entry name" value="PDI_b'_family"/>
    <property type="match status" value="1"/>
</dbReference>
<dbReference type="Pfam" id="PF17801">
    <property type="entry name" value="Melibiase_C"/>
    <property type="match status" value="1"/>
</dbReference>
<dbReference type="InterPro" id="IPR002241">
    <property type="entry name" value="Glyco_hydro_27"/>
</dbReference>
<accession>A0ABR1SKA1</accession>
<protein>
    <recommendedName>
        <fullName evidence="4 8">Alpha-galactosidase</fullName>
        <ecNumber evidence="4 8">3.2.1.22</ecNumber>
    </recommendedName>
    <alternativeName>
        <fullName evidence="8">Melibiase</fullName>
    </alternativeName>
</protein>
<keyword evidence="13" id="KW-1185">Reference proteome</keyword>
<keyword evidence="6 8" id="KW-0378">Hydrolase</keyword>
<evidence type="ECO:0000259" key="11">
    <source>
        <dbReference type="PROSITE" id="PS51164"/>
    </source>
</evidence>
<evidence type="ECO:0000313" key="13">
    <source>
        <dbReference type="Proteomes" id="UP001444661"/>
    </source>
</evidence>
<feature type="region of interest" description="Disordered" evidence="9">
    <location>
        <begin position="405"/>
        <end position="431"/>
    </location>
</feature>
<keyword evidence="7 8" id="KW-0326">Glycosidase</keyword>
<keyword evidence="5 10" id="KW-0732">Signal</keyword>